<proteinExistence type="predicted"/>
<keyword evidence="1" id="KW-1133">Transmembrane helix</keyword>
<dbReference type="EMBL" id="CADEBD010000306">
    <property type="protein sequence ID" value="CAB3238586.1"/>
    <property type="molecule type" value="Genomic_DNA"/>
</dbReference>
<accession>A0A8S1A1T8</accession>
<organism evidence="2 3">
    <name type="scientific">Arctia plantaginis</name>
    <name type="common">Wood tiger moth</name>
    <name type="synonym">Phalaena plantaginis</name>
    <dbReference type="NCBI Taxonomy" id="874455"/>
    <lineage>
        <taxon>Eukaryota</taxon>
        <taxon>Metazoa</taxon>
        <taxon>Ecdysozoa</taxon>
        <taxon>Arthropoda</taxon>
        <taxon>Hexapoda</taxon>
        <taxon>Insecta</taxon>
        <taxon>Pterygota</taxon>
        <taxon>Neoptera</taxon>
        <taxon>Endopterygota</taxon>
        <taxon>Lepidoptera</taxon>
        <taxon>Glossata</taxon>
        <taxon>Ditrysia</taxon>
        <taxon>Noctuoidea</taxon>
        <taxon>Erebidae</taxon>
        <taxon>Arctiinae</taxon>
        <taxon>Arctia</taxon>
    </lineage>
</organism>
<name>A0A8S1A1T8_ARCPL</name>
<comment type="caution">
    <text evidence="2">The sequence shown here is derived from an EMBL/GenBank/DDBJ whole genome shotgun (WGS) entry which is preliminary data.</text>
</comment>
<evidence type="ECO:0000313" key="3">
    <source>
        <dbReference type="Proteomes" id="UP000494256"/>
    </source>
</evidence>
<evidence type="ECO:0000313" key="2">
    <source>
        <dbReference type="EMBL" id="CAB3238586.1"/>
    </source>
</evidence>
<sequence>MDVRDTLKFLTMTMTMTAGVLYSYGLFKIPWIGSNKNQAADIISKVGDNRTDGGTAKILLFYPNDTCSKAEVVVYDRSKAACIKHPPHRMLWASRVKAPWNALSHTNSCYAFDCHTY</sequence>
<reference evidence="2 3" key="1">
    <citation type="submission" date="2020-04" db="EMBL/GenBank/DDBJ databases">
        <authorList>
            <person name="Wallbank WR R."/>
            <person name="Pardo Diaz C."/>
            <person name="Kozak K."/>
            <person name="Martin S."/>
            <person name="Jiggins C."/>
            <person name="Moest M."/>
            <person name="Warren A I."/>
            <person name="Byers J.R.P. K."/>
            <person name="Montejo-Kovacevich G."/>
            <person name="Yen C E."/>
        </authorList>
    </citation>
    <scope>NUCLEOTIDE SEQUENCE [LARGE SCALE GENOMIC DNA]</scope>
</reference>
<evidence type="ECO:0000256" key="1">
    <source>
        <dbReference type="SAM" id="Phobius"/>
    </source>
</evidence>
<keyword evidence="1" id="KW-0472">Membrane</keyword>
<gene>
    <name evidence="2" type="ORF">APLA_LOCUS8300</name>
</gene>
<protein>
    <submittedName>
        <fullName evidence="2">Uncharacterized protein</fullName>
    </submittedName>
</protein>
<dbReference type="Proteomes" id="UP000494256">
    <property type="component" value="Unassembled WGS sequence"/>
</dbReference>
<dbReference type="AlphaFoldDB" id="A0A8S1A1T8"/>
<keyword evidence="1" id="KW-0812">Transmembrane</keyword>
<feature type="transmembrane region" description="Helical" evidence="1">
    <location>
        <begin position="6"/>
        <end position="27"/>
    </location>
</feature>
<dbReference type="OrthoDB" id="449062at2759"/>